<dbReference type="Gene3D" id="2.60.120.620">
    <property type="entry name" value="q2cbj1_9rhob like domain"/>
    <property type="match status" value="1"/>
</dbReference>
<evidence type="ECO:0000313" key="1">
    <source>
        <dbReference type="EMBL" id="CAA9228989.1"/>
    </source>
</evidence>
<sequence>MTTTATAAAVPTQRPIEEIVADFHRDGYALIPGLIGQEELEALHTDTGEVVSGGWEGKEPASDYMHDVLKDTGEDVFHRVQYVFPKARRNSLVVLLGHPFILRLAHHLLGDDFVCAAEALVFKMAGNGREVPVHADCEPSDPRLSPLIFNVDYYLDDATLENGCLWAAPGTHRLNLSQQQIVSAGFDYPGLAPVPLKAGDVLLHNVRVVHGSHRSRGGALRRTLYYEFQSMGAMRQQNGPRPGFPMTDAFVRDRFRLLMRAIDERKKAPYVRGETPFPYRLPTGYEHIGWPAPDEPVNLRPALGYNKYI</sequence>
<dbReference type="Pfam" id="PF05721">
    <property type="entry name" value="PhyH"/>
    <property type="match status" value="1"/>
</dbReference>
<dbReference type="PANTHER" id="PTHR20883">
    <property type="entry name" value="PHYTANOYL-COA DIOXYGENASE DOMAIN CONTAINING 1"/>
    <property type="match status" value="1"/>
</dbReference>
<gene>
    <name evidence="1" type="ORF">AVDCRST_MAG63-872</name>
</gene>
<name>A0A6J4HNB5_9BACT</name>
<proteinExistence type="predicted"/>
<evidence type="ECO:0008006" key="2">
    <source>
        <dbReference type="Google" id="ProtNLM"/>
    </source>
</evidence>
<dbReference type="AlphaFoldDB" id="A0A6J4HNB5"/>
<dbReference type="EMBL" id="CADCTO010000116">
    <property type="protein sequence ID" value="CAA9228989.1"/>
    <property type="molecule type" value="Genomic_DNA"/>
</dbReference>
<dbReference type="GO" id="GO:0016706">
    <property type="term" value="F:2-oxoglutarate-dependent dioxygenase activity"/>
    <property type="evidence" value="ECO:0007669"/>
    <property type="project" value="UniProtKB-ARBA"/>
</dbReference>
<dbReference type="GO" id="GO:0005506">
    <property type="term" value="F:iron ion binding"/>
    <property type="evidence" value="ECO:0007669"/>
    <property type="project" value="UniProtKB-ARBA"/>
</dbReference>
<accession>A0A6J4HNB5</accession>
<protein>
    <recommendedName>
        <fullName evidence="2">Phytanoyl-CoA dioxygenase</fullName>
    </recommendedName>
</protein>
<dbReference type="SUPFAM" id="SSF51197">
    <property type="entry name" value="Clavaminate synthase-like"/>
    <property type="match status" value="1"/>
</dbReference>
<organism evidence="1">
    <name type="scientific">uncultured Armatimonadetes bacterium</name>
    <dbReference type="NCBI Taxonomy" id="157466"/>
    <lineage>
        <taxon>Bacteria</taxon>
        <taxon>Bacillati</taxon>
        <taxon>Armatimonadota</taxon>
        <taxon>environmental samples</taxon>
    </lineage>
</organism>
<dbReference type="PANTHER" id="PTHR20883:SF48">
    <property type="entry name" value="ECTOINE DIOXYGENASE"/>
    <property type="match status" value="1"/>
</dbReference>
<reference evidence="1" key="1">
    <citation type="submission" date="2020-02" db="EMBL/GenBank/DDBJ databases">
        <authorList>
            <person name="Meier V. D."/>
        </authorList>
    </citation>
    <scope>NUCLEOTIDE SEQUENCE</scope>
    <source>
        <strain evidence="1">AVDCRST_MAG63</strain>
    </source>
</reference>
<dbReference type="InterPro" id="IPR008775">
    <property type="entry name" value="Phytyl_CoA_dOase-like"/>
</dbReference>